<reference evidence="3" key="1">
    <citation type="journal article" date="2020" name="mSystems">
        <title>Genome- and Community-Level Interaction Insights into Carbon Utilization and Element Cycling Functions of Hydrothermarchaeota in Hydrothermal Sediment.</title>
        <authorList>
            <person name="Zhou Z."/>
            <person name="Liu Y."/>
            <person name="Xu W."/>
            <person name="Pan J."/>
            <person name="Luo Z.H."/>
            <person name="Li M."/>
        </authorList>
    </citation>
    <scope>NUCLEOTIDE SEQUENCE [LARGE SCALE GENOMIC DNA]</scope>
    <source>
        <strain evidence="3">HyVt-535</strain>
    </source>
</reference>
<dbReference type="Gene3D" id="3.90.10.10">
    <property type="entry name" value="Cytochrome C3"/>
    <property type="match status" value="1"/>
</dbReference>
<feature type="region of interest" description="Disordered" evidence="1">
    <location>
        <begin position="133"/>
        <end position="153"/>
    </location>
</feature>
<proteinExistence type="predicted"/>
<feature type="signal peptide" evidence="2">
    <location>
        <begin position="1"/>
        <end position="30"/>
    </location>
</feature>
<dbReference type="SUPFAM" id="SSF48695">
    <property type="entry name" value="Multiheme cytochromes"/>
    <property type="match status" value="1"/>
</dbReference>
<name>A0A7C5IYK7_9GAMM</name>
<protein>
    <submittedName>
        <fullName evidence="3">Uncharacterized protein</fullName>
    </submittedName>
</protein>
<dbReference type="AlphaFoldDB" id="A0A7C5IYK7"/>
<dbReference type="EMBL" id="DROM01000124">
    <property type="protein sequence ID" value="HHH12977.1"/>
    <property type="molecule type" value="Genomic_DNA"/>
</dbReference>
<gene>
    <name evidence="3" type="ORF">ENJ98_01960</name>
</gene>
<evidence type="ECO:0000256" key="1">
    <source>
        <dbReference type="SAM" id="MobiDB-lite"/>
    </source>
</evidence>
<evidence type="ECO:0000313" key="3">
    <source>
        <dbReference type="EMBL" id="HHH12977.1"/>
    </source>
</evidence>
<dbReference type="Proteomes" id="UP000886100">
    <property type="component" value="Unassembled WGS sequence"/>
</dbReference>
<feature type="chain" id="PRO_5027662878" evidence="2">
    <location>
        <begin position="31"/>
        <end position="279"/>
    </location>
</feature>
<sequence>MDSIEVRTMKTAFSAPVAIFVFLLSLPLLAAETPLSTAEKGNEANLDYHRAMWDPIHFKPAIDTAGNEQCLACHEEILKRKVRKKSPAGVSADEVLAWYQTLQTYEGAQETFHRRHLVTPLAKRLMDMKCTTCHQGGDPREEAPIPPDPNNKDFTLRKQVNPEICLMCHGAYPYQLMGMPGSWEESREAFQNNCLLCHTAIRTNRHQVNFLKAEAIEKAGKQDSDICYGCHGGRQWYRISYPYPRHPWPGMSKEVPDWAKDRPTESPARFRIEQQTAGK</sequence>
<organism evidence="3">
    <name type="scientific">Thiolapillus brandeum</name>
    <dbReference type="NCBI Taxonomy" id="1076588"/>
    <lineage>
        <taxon>Bacteria</taxon>
        <taxon>Pseudomonadati</taxon>
        <taxon>Pseudomonadota</taxon>
        <taxon>Gammaproteobacteria</taxon>
        <taxon>Chromatiales</taxon>
        <taxon>Sedimenticolaceae</taxon>
        <taxon>Thiolapillus</taxon>
    </lineage>
</organism>
<comment type="caution">
    <text evidence="3">The sequence shown here is derived from an EMBL/GenBank/DDBJ whole genome shotgun (WGS) entry which is preliminary data.</text>
</comment>
<keyword evidence="2" id="KW-0732">Signal</keyword>
<accession>A0A7C5IYK7</accession>
<feature type="compositionally biased region" description="Basic and acidic residues" evidence="1">
    <location>
        <begin position="254"/>
        <end position="272"/>
    </location>
</feature>
<feature type="region of interest" description="Disordered" evidence="1">
    <location>
        <begin position="254"/>
        <end position="279"/>
    </location>
</feature>
<dbReference type="InterPro" id="IPR036280">
    <property type="entry name" value="Multihaem_cyt_sf"/>
</dbReference>
<evidence type="ECO:0000256" key="2">
    <source>
        <dbReference type="SAM" id="SignalP"/>
    </source>
</evidence>